<feature type="region of interest" description="Disordered" evidence="1">
    <location>
        <begin position="113"/>
        <end position="144"/>
    </location>
</feature>
<evidence type="ECO:0000256" key="2">
    <source>
        <dbReference type="SAM" id="Phobius"/>
    </source>
</evidence>
<protein>
    <submittedName>
        <fullName evidence="3">Uncharacterized protein</fullName>
    </submittedName>
</protein>
<name>A0A482XSN7_LAOST</name>
<keyword evidence="2" id="KW-1133">Transmembrane helix</keyword>
<keyword evidence="2" id="KW-0472">Membrane</keyword>
<comment type="caution">
    <text evidence="3">The sequence shown here is derived from an EMBL/GenBank/DDBJ whole genome shotgun (WGS) entry which is preliminary data.</text>
</comment>
<keyword evidence="2" id="KW-0812">Transmembrane</keyword>
<feature type="region of interest" description="Disordered" evidence="1">
    <location>
        <begin position="263"/>
        <end position="288"/>
    </location>
</feature>
<feature type="transmembrane region" description="Helical" evidence="2">
    <location>
        <begin position="152"/>
        <end position="174"/>
    </location>
</feature>
<sequence length="288" mass="32982">MPFRRCALSSHRMGLIAISISYFFSYVFAALILVMANRSGISLDIVAHSKHVEKTDAGLNSTPMPDVQTNGADQALPMQKDTPVFDYEHSGMATDSSENKPRPMSLAEIMFGNEPNNQKSTSQEENSKEENLKKKTSPENEEKEQHVEKMRALLLFIILALFFIMIQAMLNGLILKLAMRYHPAYVFDWMKDQAVFLGLETIVLFIMIVDVNVMGAVIFLMEICSRFHCFMIANRLYYFMGLRRACKRSREQVIVIRIVRKPKSEKKQTEQEQEGEQEQKAEPPTETV</sequence>
<feature type="transmembrane region" description="Helical" evidence="2">
    <location>
        <begin position="12"/>
        <end position="34"/>
    </location>
</feature>
<organism evidence="3 4">
    <name type="scientific">Laodelphax striatellus</name>
    <name type="common">Small brown planthopper</name>
    <name type="synonym">Delphax striatella</name>
    <dbReference type="NCBI Taxonomy" id="195883"/>
    <lineage>
        <taxon>Eukaryota</taxon>
        <taxon>Metazoa</taxon>
        <taxon>Ecdysozoa</taxon>
        <taxon>Arthropoda</taxon>
        <taxon>Hexapoda</taxon>
        <taxon>Insecta</taxon>
        <taxon>Pterygota</taxon>
        <taxon>Neoptera</taxon>
        <taxon>Paraneoptera</taxon>
        <taxon>Hemiptera</taxon>
        <taxon>Auchenorrhyncha</taxon>
        <taxon>Fulgoroidea</taxon>
        <taxon>Delphacidae</taxon>
        <taxon>Criomorphinae</taxon>
        <taxon>Laodelphax</taxon>
    </lineage>
</organism>
<evidence type="ECO:0000313" key="3">
    <source>
        <dbReference type="EMBL" id="RZF48488.1"/>
    </source>
</evidence>
<evidence type="ECO:0000313" key="4">
    <source>
        <dbReference type="Proteomes" id="UP000291343"/>
    </source>
</evidence>
<proteinExistence type="predicted"/>
<feature type="transmembrane region" description="Helical" evidence="2">
    <location>
        <begin position="194"/>
        <end position="221"/>
    </location>
</feature>
<accession>A0A482XSN7</accession>
<gene>
    <name evidence="3" type="ORF">LSTR_LSTR007766</name>
</gene>
<feature type="compositionally biased region" description="Polar residues" evidence="1">
    <location>
        <begin position="114"/>
        <end position="123"/>
    </location>
</feature>
<keyword evidence="4" id="KW-1185">Reference proteome</keyword>
<dbReference type="Proteomes" id="UP000291343">
    <property type="component" value="Unassembled WGS sequence"/>
</dbReference>
<feature type="compositionally biased region" description="Basic and acidic residues" evidence="1">
    <location>
        <begin position="125"/>
        <end position="144"/>
    </location>
</feature>
<reference evidence="3 4" key="1">
    <citation type="journal article" date="2017" name="Gigascience">
        <title>Genome sequence of the small brown planthopper, Laodelphax striatellus.</title>
        <authorList>
            <person name="Zhu J."/>
            <person name="Jiang F."/>
            <person name="Wang X."/>
            <person name="Yang P."/>
            <person name="Bao Y."/>
            <person name="Zhao W."/>
            <person name="Wang W."/>
            <person name="Lu H."/>
            <person name="Wang Q."/>
            <person name="Cui N."/>
            <person name="Li J."/>
            <person name="Chen X."/>
            <person name="Luo L."/>
            <person name="Yu J."/>
            <person name="Kang L."/>
            <person name="Cui F."/>
        </authorList>
    </citation>
    <scope>NUCLEOTIDE SEQUENCE [LARGE SCALE GENOMIC DNA]</scope>
    <source>
        <strain evidence="3">Lst14</strain>
    </source>
</reference>
<dbReference type="InParanoid" id="A0A482XSN7"/>
<feature type="compositionally biased region" description="Basic and acidic residues" evidence="1">
    <location>
        <begin position="277"/>
        <end position="288"/>
    </location>
</feature>
<dbReference type="EMBL" id="QKKF02002184">
    <property type="protein sequence ID" value="RZF48488.1"/>
    <property type="molecule type" value="Genomic_DNA"/>
</dbReference>
<dbReference type="AlphaFoldDB" id="A0A482XSN7"/>
<evidence type="ECO:0000256" key="1">
    <source>
        <dbReference type="SAM" id="MobiDB-lite"/>
    </source>
</evidence>